<gene>
    <name evidence="2" type="primary">hcaD</name>
    <name evidence="2" type="ORF">LMG28614_03583</name>
</gene>
<evidence type="ECO:0000313" key="2">
    <source>
        <dbReference type="EMBL" id="CAB3792810.1"/>
    </source>
</evidence>
<dbReference type="InterPro" id="IPR028202">
    <property type="entry name" value="Reductase_C"/>
</dbReference>
<dbReference type="Gene3D" id="3.30.390.30">
    <property type="match status" value="1"/>
</dbReference>
<keyword evidence="2" id="KW-0560">Oxidoreductase</keyword>
<dbReference type="AlphaFoldDB" id="A0A6S7BIY9"/>
<dbReference type="GO" id="GO:0008860">
    <property type="term" value="F:ferredoxin-NAD+ reductase activity"/>
    <property type="evidence" value="ECO:0007669"/>
    <property type="project" value="UniProtKB-EC"/>
</dbReference>
<feature type="domain" description="Reductase C-terminal" evidence="1">
    <location>
        <begin position="2"/>
        <end position="76"/>
    </location>
</feature>
<sequence>MNIQFAGDMAAAQWIVRGEMDESRFMLFGLNDGALVAAITVNQAREMRSAKLLVDKRARLAAEVWRDPRQSLRALLNAA</sequence>
<protein>
    <submittedName>
        <fullName evidence="2">3-phenylpropionate/cinnamic acid dioxygenase ferredoxin--NAD(+) reductase component</fullName>
        <ecNumber evidence="2">1.18.1.3</ecNumber>
    </submittedName>
</protein>
<dbReference type="SUPFAM" id="SSF55424">
    <property type="entry name" value="FAD/NAD-linked reductases, dimerisation (C-terminal) domain"/>
    <property type="match status" value="1"/>
</dbReference>
<evidence type="ECO:0000259" key="1">
    <source>
        <dbReference type="Pfam" id="PF14759"/>
    </source>
</evidence>
<accession>A0A6S7BIY9</accession>
<dbReference type="EC" id="1.18.1.3" evidence="2"/>
<dbReference type="Proteomes" id="UP000494365">
    <property type="component" value="Unassembled WGS sequence"/>
</dbReference>
<evidence type="ECO:0000313" key="3">
    <source>
        <dbReference type="Proteomes" id="UP000494365"/>
    </source>
</evidence>
<dbReference type="Pfam" id="PF14759">
    <property type="entry name" value="Reductase_C"/>
    <property type="match status" value="1"/>
</dbReference>
<organism evidence="2 3">
    <name type="scientific">Paraburkholderia ultramafica</name>
    <dbReference type="NCBI Taxonomy" id="1544867"/>
    <lineage>
        <taxon>Bacteria</taxon>
        <taxon>Pseudomonadati</taxon>
        <taxon>Pseudomonadota</taxon>
        <taxon>Betaproteobacteria</taxon>
        <taxon>Burkholderiales</taxon>
        <taxon>Burkholderiaceae</taxon>
        <taxon>Paraburkholderia</taxon>
    </lineage>
</organism>
<proteinExistence type="predicted"/>
<dbReference type="EMBL" id="CADIKK010000016">
    <property type="protein sequence ID" value="CAB3792810.1"/>
    <property type="molecule type" value="Genomic_DNA"/>
</dbReference>
<dbReference type="InterPro" id="IPR016156">
    <property type="entry name" value="FAD/NAD-linked_Rdtase_dimer_sf"/>
</dbReference>
<dbReference type="GO" id="GO:0051213">
    <property type="term" value="F:dioxygenase activity"/>
    <property type="evidence" value="ECO:0007669"/>
    <property type="project" value="UniProtKB-KW"/>
</dbReference>
<reference evidence="2 3" key="1">
    <citation type="submission" date="2020-04" db="EMBL/GenBank/DDBJ databases">
        <authorList>
            <person name="De Canck E."/>
        </authorList>
    </citation>
    <scope>NUCLEOTIDE SEQUENCE [LARGE SCALE GENOMIC DNA]</scope>
    <source>
        <strain evidence="2 3">LMG 28614</strain>
    </source>
</reference>
<keyword evidence="2" id="KW-0223">Dioxygenase</keyword>
<name>A0A6S7BIY9_9BURK</name>
<keyword evidence="3" id="KW-1185">Reference proteome</keyword>